<gene>
    <name evidence="2" type="ORF">PS683_03270</name>
</gene>
<feature type="region of interest" description="Disordered" evidence="1">
    <location>
        <begin position="1"/>
        <end position="37"/>
    </location>
</feature>
<organism evidence="2">
    <name type="scientific">Pseudomonas fluorescens</name>
    <dbReference type="NCBI Taxonomy" id="294"/>
    <lineage>
        <taxon>Bacteria</taxon>
        <taxon>Pseudomonadati</taxon>
        <taxon>Pseudomonadota</taxon>
        <taxon>Gammaproteobacteria</taxon>
        <taxon>Pseudomonadales</taxon>
        <taxon>Pseudomonadaceae</taxon>
        <taxon>Pseudomonas</taxon>
    </lineage>
</organism>
<feature type="region of interest" description="Disordered" evidence="1">
    <location>
        <begin position="1122"/>
        <end position="1147"/>
    </location>
</feature>
<proteinExistence type="predicted"/>
<dbReference type="EMBL" id="LR700645">
    <property type="protein sequence ID" value="VVM14955.1"/>
    <property type="molecule type" value="Genomic_DNA"/>
</dbReference>
<evidence type="ECO:0000256" key="1">
    <source>
        <dbReference type="SAM" id="MobiDB-lite"/>
    </source>
</evidence>
<feature type="compositionally biased region" description="Polar residues" evidence="1">
    <location>
        <begin position="1"/>
        <end position="10"/>
    </location>
</feature>
<feature type="region of interest" description="Disordered" evidence="1">
    <location>
        <begin position="282"/>
        <end position="307"/>
    </location>
</feature>
<sequence length="1362" mass="148690">MVPSTQSTPLGATRQAPPPEVEQPSSPQSAPPPPDWMAVINSTPRHKADAALAGAYAAALTTAAHNLPSPVTGGETIYPIPIDSTFGQWRKHLDALLASDDFKQWAHDNRVDLSKTIRIFPPSDATSGWIYAQGTHSAPNDAGAGDSRSARTAPRAFGARFSNGQSLPASWPLILQAAKTLAAGQLSVSVPSPLHSVLDTHAERPARLEELAAFYGEQVPDGHEALTQRANQLRQATTFPIPGASLSTAQFEMRSEAVLEQQQRAFGDIRNNTLLCRRLSTAITPPPTSTRATDLPPSFVDSPETPEQATRREKAWIAQLLESDSFTLEVDPSSWYFQDEQLAPGARVSLKQFITDKGWNVPQTKDDINNLIKSIQRGSLPSLPRGNLTGALGWTAALTPDEKKQLYSHVRFNNLNLPGLGAAHAPFNNNGGAFNYLTQNRQWSSSELNAAHEVVEDILSSPKARELEAALQRQMGVLGDASGSDMTLAAILLGLDTDRALGLSNRNEIAGFDLANKRFYGQPLSQIRQALTDHLAESERTPARMAPVAAYMLLSSAAPELLVKDIPVDVTYGSPTWASLKATVAFIEAKSPGSASLMRFADVVEYGAIEPISEDEHALLNEARRETVIDWALVHGVLPPSPTGRYSDEQLNTAQTTFCEVMSALQTISGDLTAPVPMLKDMALEKLGTRYKHVPLELAVITNPQARTNNATNNDLLHTNTGPYSLLDLYIANQAPSPQEQNKWYSLREQVVPGGSVELLHTLPDIKSAHRLAVTEHQRGRERGLSNLTRHLISQLPVGDRAQLEYGKLDIFVEGEVIKHRVPIRSGTLNLDESTPRQAPGKRSLIIRSTLNHNARFYEFCPQQNYVRLRDDLDSGFVPGPQKAWVRERSPDTGGEKYSTTAITEFGTPESDNSKLGATPPPTGELAPASYTSARSQFLGELLARHTLGFVDLEQRVSATGHATRFDDEDEEFETHKEALLASLIVVNPIRNVINGDWLALASDVLFDGVMYVTTAGLGKAASVIKPLNGALAKTGKPFGRRLFAQTPHPPANRLTDNFNQRSPGKTGHHDLADLASRPDIAQGTYRKGLVELSTPATFNKPTGKWYAVDSKTNKAYGKPLEHFTPQGSARLDDALPGPQRSAMSPAQRTLDRALGRDNVIQMGGPMRDLKLIGNEVHTFTDTYKGTKRLNIVAHGVKRNWVDRITGDGTKIVMDNTLYDAPGLATLLRSRGVDPATFDNVRLLVCYSAEGRSRAFGRLFQREINRPVKAFEGTVSLTHGSTSVTDVRNKVRSDVLLSYPQATPADIEQATDILTEGLFNGKATPHIQKNHGQTIRVNIDAGNSAPHYEDLKISYLPRRFTR</sequence>
<name>A0A5E6U227_PSEFL</name>
<evidence type="ECO:0000313" key="2">
    <source>
        <dbReference type="EMBL" id="VVM14955.1"/>
    </source>
</evidence>
<protein>
    <recommendedName>
        <fullName evidence="3">Dermonecrotic toxin</fullName>
    </recommendedName>
</protein>
<reference evidence="2" key="1">
    <citation type="submission" date="2019-09" db="EMBL/GenBank/DDBJ databases">
        <authorList>
            <person name="Chandra G."/>
            <person name="Truman W A."/>
        </authorList>
    </citation>
    <scope>NUCLEOTIDE SEQUENCE</scope>
    <source>
        <strain evidence="2">PS683</strain>
    </source>
</reference>
<accession>A0A5E6U227</accession>
<evidence type="ECO:0008006" key="3">
    <source>
        <dbReference type="Google" id="ProtNLM"/>
    </source>
</evidence>